<evidence type="ECO:0000313" key="3">
    <source>
        <dbReference type="EMBL" id="PPK71048.1"/>
    </source>
</evidence>
<feature type="region of interest" description="Disordered" evidence="1">
    <location>
        <begin position="1"/>
        <end position="23"/>
    </location>
</feature>
<keyword evidence="2" id="KW-0812">Transmembrane</keyword>
<evidence type="ECO:0000256" key="1">
    <source>
        <dbReference type="SAM" id="MobiDB-lite"/>
    </source>
</evidence>
<evidence type="ECO:0000313" key="4">
    <source>
        <dbReference type="Proteomes" id="UP000239203"/>
    </source>
</evidence>
<dbReference type="AlphaFoldDB" id="A0A2S6H0Q7"/>
<organism evidence="3 4">
    <name type="scientific">Actinokineospora auranticolor</name>
    <dbReference type="NCBI Taxonomy" id="155976"/>
    <lineage>
        <taxon>Bacteria</taxon>
        <taxon>Bacillati</taxon>
        <taxon>Actinomycetota</taxon>
        <taxon>Actinomycetes</taxon>
        <taxon>Pseudonocardiales</taxon>
        <taxon>Pseudonocardiaceae</taxon>
        <taxon>Actinokineospora</taxon>
    </lineage>
</organism>
<name>A0A2S6H0Q7_9PSEU</name>
<comment type="caution">
    <text evidence="3">The sequence shown here is derived from an EMBL/GenBank/DDBJ whole genome shotgun (WGS) entry which is preliminary data.</text>
</comment>
<gene>
    <name evidence="3" type="ORF">CLV40_101234</name>
</gene>
<keyword evidence="2" id="KW-1133">Transmembrane helix</keyword>
<evidence type="ECO:0000256" key="2">
    <source>
        <dbReference type="SAM" id="Phobius"/>
    </source>
</evidence>
<reference evidence="3 4" key="1">
    <citation type="submission" date="2018-02" db="EMBL/GenBank/DDBJ databases">
        <title>Genomic Encyclopedia of Archaeal and Bacterial Type Strains, Phase II (KMG-II): from individual species to whole genera.</title>
        <authorList>
            <person name="Goeker M."/>
        </authorList>
    </citation>
    <scope>NUCLEOTIDE SEQUENCE [LARGE SCALE GENOMIC DNA]</scope>
    <source>
        <strain evidence="3 4">YU 961-1</strain>
    </source>
</reference>
<feature type="transmembrane region" description="Helical" evidence="2">
    <location>
        <begin position="88"/>
        <end position="107"/>
    </location>
</feature>
<keyword evidence="2" id="KW-0472">Membrane</keyword>
<keyword evidence="4" id="KW-1185">Reference proteome</keyword>
<dbReference type="EMBL" id="PTIX01000001">
    <property type="protein sequence ID" value="PPK71048.1"/>
    <property type="molecule type" value="Genomic_DNA"/>
</dbReference>
<proteinExistence type="predicted"/>
<feature type="transmembrane region" description="Helical" evidence="2">
    <location>
        <begin position="49"/>
        <end position="68"/>
    </location>
</feature>
<protein>
    <submittedName>
        <fullName evidence="3">Uncharacterized protein</fullName>
    </submittedName>
</protein>
<dbReference type="Proteomes" id="UP000239203">
    <property type="component" value="Unassembled WGS sequence"/>
</dbReference>
<accession>A0A2S6H0Q7</accession>
<sequence>MTDEVASSGSAGGSPKSEPDRPPVNFSPLGLVGGIASTVSLLANSLANSVVALLISLVVVFASLFALLHLYRRDPAHYTSSWRNVWRVVLDLGLVATTLSTTLLVTAQPATSSGASSRATATGIVAPADGQAVGRCVGVLANAIPKAGEKIAFGVGMMRPDGIFHYISREAIAEGGQWKTGAPLVLGTSADEAAYVLLYVYSIPGDRRISDFVSHGEPEALSVERLRAERVTPLAKVVVHRLGDGTGCS</sequence>